<evidence type="ECO:0000313" key="3">
    <source>
        <dbReference type="Proteomes" id="UP000001880"/>
    </source>
</evidence>
<accession>D0LRK7</accession>
<dbReference type="KEGG" id="hoh:Hoch_6530"/>
<dbReference type="EMBL" id="CP001804">
    <property type="protein sequence ID" value="ACY18999.1"/>
    <property type="molecule type" value="Genomic_DNA"/>
</dbReference>
<dbReference type="Gene3D" id="2.170.150.20">
    <property type="entry name" value="Peptide methionine sulfoxide reductase"/>
    <property type="match status" value="1"/>
</dbReference>
<dbReference type="PROSITE" id="PS51788">
    <property type="entry name" value="CULT"/>
    <property type="match status" value="1"/>
</dbReference>
<sequence>MRVCRHGIARQQWCLDGAAAERGSADAAAARERGARERPRALLCAACRQRVTATNARVERGGQHEHLCTNPHGFAYHIGCFAAAPGCVAAGAAERGFSWFPGYAWQIAVCRGCWAHLGWRFGAGGDRFHGLILNRLVEEEGPGDSAGD</sequence>
<dbReference type="eggNOG" id="ENOG503301B">
    <property type="taxonomic scope" value="Bacteria"/>
</dbReference>
<dbReference type="RefSeq" id="WP_012831591.1">
    <property type="nucleotide sequence ID" value="NC_013440.1"/>
</dbReference>
<organism evidence="2 3">
    <name type="scientific">Haliangium ochraceum (strain DSM 14365 / JCM 11303 / SMP-2)</name>
    <dbReference type="NCBI Taxonomy" id="502025"/>
    <lineage>
        <taxon>Bacteria</taxon>
        <taxon>Pseudomonadati</taxon>
        <taxon>Myxococcota</taxon>
        <taxon>Polyangia</taxon>
        <taxon>Haliangiales</taxon>
        <taxon>Kofleriaceae</taxon>
        <taxon>Haliangium</taxon>
    </lineage>
</organism>
<reference evidence="2 3" key="1">
    <citation type="journal article" date="2010" name="Stand. Genomic Sci.">
        <title>Complete genome sequence of Haliangium ochraceum type strain (SMP-2).</title>
        <authorList>
            <consortium name="US DOE Joint Genome Institute (JGI-PGF)"/>
            <person name="Ivanova N."/>
            <person name="Daum C."/>
            <person name="Lang E."/>
            <person name="Abt B."/>
            <person name="Kopitz M."/>
            <person name="Saunders E."/>
            <person name="Lapidus A."/>
            <person name="Lucas S."/>
            <person name="Glavina Del Rio T."/>
            <person name="Nolan M."/>
            <person name="Tice H."/>
            <person name="Copeland A."/>
            <person name="Cheng J.F."/>
            <person name="Chen F."/>
            <person name="Bruce D."/>
            <person name="Goodwin L."/>
            <person name="Pitluck S."/>
            <person name="Mavromatis K."/>
            <person name="Pati A."/>
            <person name="Mikhailova N."/>
            <person name="Chen A."/>
            <person name="Palaniappan K."/>
            <person name="Land M."/>
            <person name="Hauser L."/>
            <person name="Chang Y.J."/>
            <person name="Jeffries C.D."/>
            <person name="Detter J.C."/>
            <person name="Brettin T."/>
            <person name="Rohde M."/>
            <person name="Goker M."/>
            <person name="Bristow J."/>
            <person name="Markowitz V."/>
            <person name="Eisen J.A."/>
            <person name="Hugenholtz P."/>
            <person name="Kyrpides N.C."/>
            <person name="Klenk H.P."/>
        </authorList>
    </citation>
    <scope>NUCLEOTIDE SEQUENCE [LARGE SCALE GENOMIC DNA]</scope>
    <source>
        <strain evidence="3">DSM 14365 / CIP 107738 / JCM 11303 / AJ 13395 / SMP-2</strain>
    </source>
</reference>
<feature type="domain" description="CULT" evidence="1">
    <location>
        <begin position="39"/>
        <end position="140"/>
    </location>
</feature>
<dbReference type="FunFam" id="2.170.150.20:FF:000007">
    <property type="entry name" value="Protein cereblon"/>
    <property type="match status" value="1"/>
</dbReference>
<dbReference type="AlphaFoldDB" id="D0LRK7"/>
<dbReference type="STRING" id="502025.Hoch_6530"/>
<evidence type="ECO:0000313" key="2">
    <source>
        <dbReference type="EMBL" id="ACY18999.1"/>
    </source>
</evidence>
<dbReference type="OrthoDB" id="6197001at2"/>
<evidence type="ECO:0000259" key="1">
    <source>
        <dbReference type="PROSITE" id="PS51788"/>
    </source>
</evidence>
<dbReference type="InterPro" id="IPR034750">
    <property type="entry name" value="CULT"/>
</dbReference>
<protein>
    <recommendedName>
        <fullName evidence="1">CULT domain-containing protein</fullName>
    </recommendedName>
</protein>
<dbReference type="Proteomes" id="UP000001880">
    <property type="component" value="Chromosome"/>
</dbReference>
<keyword evidence="3" id="KW-1185">Reference proteome</keyword>
<dbReference type="CDD" id="cd15777">
    <property type="entry name" value="CRBN_C_like"/>
    <property type="match status" value="1"/>
</dbReference>
<gene>
    <name evidence="2" type="ordered locus">Hoch_6530</name>
</gene>
<proteinExistence type="predicted"/>
<dbReference type="HOGENOM" id="CLU_138600_1_0_7"/>
<name>D0LRK7_HALO1</name>